<evidence type="ECO:0000256" key="2">
    <source>
        <dbReference type="ARBA" id="ARBA00022679"/>
    </source>
</evidence>
<dbReference type="SUPFAM" id="SSF51569">
    <property type="entry name" value="Aldolase"/>
    <property type="match status" value="1"/>
</dbReference>
<dbReference type="Pfam" id="PF01474">
    <property type="entry name" value="DAHP_synth_2"/>
    <property type="match status" value="2"/>
</dbReference>
<dbReference type="Proteomes" id="UP001382935">
    <property type="component" value="Chromosome"/>
</dbReference>
<evidence type="ECO:0000313" key="5">
    <source>
        <dbReference type="Proteomes" id="UP001382935"/>
    </source>
</evidence>
<organism evidence="4 5">
    <name type="scientific">Sphingomonas kaistensis</name>
    <dbReference type="NCBI Taxonomy" id="298708"/>
    <lineage>
        <taxon>Bacteria</taxon>
        <taxon>Pseudomonadati</taxon>
        <taxon>Pseudomonadota</taxon>
        <taxon>Alphaproteobacteria</taxon>
        <taxon>Sphingomonadales</taxon>
        <taxon>Sphingomonadaceae</taxon>
        <taxon>Sphingomonas</taxon>
    </lineage>
</organism>
<reference evidence="4 5" key="1">
    <citation type="submission" date="2024-02" db="EMBL/GenBank/DDBJ databases">
        <title>Full genome sequence of Sphingomonas kaistensis.</title>
        <authorList>
            <person name="Poletto B.L."/>
            <person name="Silva G."/>
            <person name="Galante D."/>
            <person name="Campos K.R."/>
            <person name="Santos M.B.N."/>
            <person name="Sacchi C.T."/>
        </authorList>
    </citation>
    <scope>NUCLEOTIDE SEQUENCE [LARGE SCALE GENOMIC DNA]</scope>
    <source>
        <strain evidence="4 5">MA4R</strain>
    </source>
</reference>
<dbReference type="EMBL" id="CP145607">
    <property type="protein sequence ID" value="WWM69976.1"/>
    <property type="molecule type" value="Genomic_DNA"/>
</dbReference>
<evidence type="ECO:0000313" key="4">
    <source>
        <dbReference type="EMBL" id="WWM69976.1"/>
    </source>
</evidence>
<evidence type="ECO:0000256" key="1">
    <source>
        <dbReference type="ARBA" id="ARBA00008911"/>
    </source>
</evidence>
<dbReference type="InterPro" id="IPR013785">
    <property type="entry name" value="Aldolase_TIM"/>
</dbReference>
<evidence type="ECO:0000256" key="3">
    <source>
        <dbReference type="RuleBase" id="RU363071"/>
    </source>
</evidence>
<dbReference type="RefSeq" id="WP_338502518.1">
    <property type="nucleotide sequence ID" value="NZ_CP145607.1"/>
</dbReference>
<accession>A0ABZ2G2J9</accession>
<comment type="catalytic activity">
    <reaction evidence="3">
        <text>D-erythrose 4-phosphate + phosphoenolpyruvate + H2O = 7-phospho-2-dehydro-3-deoxy-D-arabino-heptonate + phosphate</text>
        <dbReference type="Rhea" id="RHEA:14717"/>
        <dbReference type="ChEBI" id="CHEBI:15377"/>
        <dbReference type="ChEBI" id="CHEBI:16897"/>
        <dbReference type="ChEBI" id="CHEBI:43474"/>
        <dbReference type="ChEBI" id="CHEBI:58394"/>
        <dbReference type="ChEBI" id="CHEBI:58702"/>
        <dbReference type="EC" id="2.5.1.54"/>
    </reaction>
</comment>
<comment type="similarity">
    <text evidence="1 3">Belongs to the class-II DAHP synthase family.</text>
</comment>
<sequence>MSGGGWHPALWRERPAAQQPVYADVKALAAVEQNLAVSPPLVTLEAVDALRARLAEAAAGRALLLQGGDCAETFADADVAGLVALFDGLAATLPLPAVQVARIAGQYAKPRTVEGRVWRGESVNGRDALEPDPARMGRAFDHAAATARRLPAGLFASHEALLLPYEQALVRRADDSRWWSGSGHMLWLGERTRQLDGAHVAFAAGIVNPLGVKLGEINADELRRLVDRLDPAREPGRLTLIVRMGAAIDAALPSLMRALRQEGRQPLWVSDPLHGNTGRGGPHKVRLLGEAVREVEAFTPIARSEGVHPGGLHLEMTPEDVAEVTGGLEGEGWTSACDPRLNPRQAQAVVAAFVAALGRRHAA</sequence>
<dbReference type="PANTHER" id="PTHR21337:SF0">
    <property type="entry name" value="PHOSPHO-2-DEHYDRO-3-DEOXYHEPTONATE ALDOLASE"/>
    <property type="match status" value="1"/>
</dbReference>
<protein>
    <recommendedName>
        <fullName evidence="3">Phospho-2-dehydro-3-deoxyheptonate aldolase</fullName>
        <ecNumber evidence="3">2.5.1.54</ecNumber>
    </recommendedName>
</protein>
<dbReference type="PANTHER" id="PTHR21337">
    <property type="entry name" value="PHOSPHO-2-DEHYDRO-3-DEOXYHEPTONATE ALDOLASE 1, 2"/>
    <property type="match status" value="1"/>
</dbReference>
<keyword evidence="5" id="KW-1185">Reference proteome</keyword>
<dbReference type="GO" id="GO:0003849">
    <property type="term" value="F:3-deoxy-7-phosphoheptulonate synthase activity"/>
    <property type="evidence" value="ECO:0007669"/>
    <property type="project" value="UniProtKB-EC"/>
</dbReference>
<proteinExistence type="inferred from homology"/>
<keyword evidence="2 3" id="KW-0808">Transferase</keyword>
<dbReference type="Gene3D" id="3.20.20.70">
    <property type="entry name" value="Aldolase class I"/>
    <property type="match status" value="1"/>
</dbReference>
<name>A0ABZ2G2J9_9SPHN</name>
<dbReference type="EC" id="2.5.1.54" evidence="3"/>
<dbReference type="InterPro" id="IPR002480">
    <property type="entry name" value="DAHP_synth_2"/>
</dbReference>
<gene>
    <name evidence="4" type="ORF">V6R86_04570</name>
</gene>